<evidence type="ECO:0000313" key="2">
    <source>
        <dbReference type="Proteomes" id="UP000690515"/>
    </source>
</evidence>
<dbReference type="Pfam" id="PF14081">
    <property type="entry name" value="DUF4262"/>
    <property type="match status" value="1"/>
</dbReference>
<evidence type="ECO:0000313" key="1">
    <source>
        <dbReference type="EMBL" id="MBU2713169.1"/>
    </source>
</evidence>
<sequence length="154" mass="17827">MDERDQKALDDIEAYGCHVLHVMEGEGEPSFSYSIGINKKQNKPDVVILGLKSQLAHSIINNYNNRLLEGETFEPGEYYSDFLGGFDVCFIKVSKKHFKEYFGWGLWLHDGGDFEMLQMVWPTTEGVWPWHDEKSDFYKWAQPILSEDGVLNEI</sequence>
<name>A0ABS5ZGJ6_9GAMM</name>
<gene>
    <name evidence="1" type="ORF">KCG35_19050</name>
</gene>
<comment type="caution">
    <text evidence="1">The sequence shown here is derived from an EMBL/GenBank/DDBJ whole genome shotgun (WGS) entry which is preliminary data.</text>
</comment>
<dbReference type="InterPro" id="IPR025358">
    <property type="entry name" value="DUF4262"/>
</dbReference>
<dbReference type="EMBL" id="JAGSOY010000065">
    <property type="protein sequence ID" value="MBU2713169.1"/>
    <property type="molecule type" value="Genomic_DNA"/>
</dbReference>
<reference evidence="1 2" key="1">
    <citation type="submission" date="2021-04" db="EMBL/GenBank/DDBJ databases">
        <authorList>
            <person name="Pira H."/>
            <person name="Risdian C."/>
            <person name="Wink J."/>
        </authorList>
    </citation>
    <scope>NUCLEOTIDE SEQUENCE [LARGE SCALE GENOMIC DNA]</scope>
    <source>
        <strain evidence="1 2">WH53</strain>
    </source>
</reference>
<keyword evidence="2" id="KW-1185">Reference proteome</keyword>
<proteinExistence type="predicted"/>
<accession>A0ABS5ZGJ6</accession>
<dbReference type="RefSeq" id="WP_215821458.1">
    <property type="nucleotide sequence ID" value="NZ_JAGSOY010000065.1"/>
</dbReference>
<organism evidence="1 2">
    <name type="scientific">Zooshikella harenae</name>
    <dbReference type="NCBI Taxonomy" id="2827238"/>
    <lineage>
        <taxon>Bacteria</taxon>
        <taxon>Pseudomonadati</taxon>
        <taxon>Pseudomonadota</taxon>
        <taxon>Gammaproteobacteria</taxon>
        <taxon>Oceanospirillales</taxon>
        <taxon>Zooshikellaceae</taxon>
        <taxon>Zooshikella</taxon>
    </lineage>
</organism>
<protein>
    <submittedName>
        <fullName evidence="1">DUF4262 domain-containing protein</fullName>
    </submittedName>
</protein>
<dbReference type="Proteomes" id="UP000690515">
    <property type="component" value="Unassembled WGS sequence"/>
</dbReference>